<dbReference type="InterPro" id="IPR011551">
    <property type="entry name" value="NTP_PyrPHydrolase_MazG"/>
</dbReference>
<comment type="caution">
    <text evidence="2">The sequence shown here is derived from an EMBL/GenBank/DDBJ whole genome shotgun (WGS) entry which is preliminary data.</text>
</comment>
<dbReference type="SUPFAM" id="SSF101386">
    <property type="entry name" value="all-alpha NTP pyrophosphatases"/>
    <property type="match status" value="1"/>
</dbReference>
<evidence type="ECO:0000259" key="1">
    <source>
        <dbReference type="Pfam" id="PF03819"/>
    </source>
</evidence>
<dbReference type="GO" id="GO:0046047">
    <property type="term" value="P:TTP catabolic process"/>
    <property type="evidence" value="ECO:0007669"/>
    <property type="project" value="TreeGrafter"/>
</dbReference>
<accession>A0A7V7UB25</accession>
<dbReference type="EC" id="3.6.1.9" evidence="2"/>
<protein>
    <submittedName>
        <fullName evidence="2">Nucleoside triphosphate pyrophosphohydrolase</fullName>
        <ecNumber evidence="2">3.6.1.9</ecNumber>
    </submittedName>
</protein>
<dbReference type="GO" id="GO:0047429">
    <property type="term" value="F:nucleoside triphosphate diphosphatase activity"/>
    <property type="evidence" value="ECO:0007669"/>
    <property type="project" value="UniProtKB-EC"/>
</dbReference>
<dbReference type="RefSeq" id="WP_151147547.1">
    <property type="nucleotide sequence ID" value="NZ_WAGX01000007.1"/>
</dbReference>
<dbReference type="OrthoDB" id="9808939at2"/>
<dbReference type="GO" id="GO:0046061">
    <property type="term" value="P:dATP catabolic process"/>
    <property type="evidence" value="ECO:0007669"/>
    <property type="project" value="TreeGrafter"/>
</dbReference>
<dbReference type="PANTHER" id="PTHR30522:SF0">
    <property type="entry name" value="NUCLEOSIDE TRIPHOSPHATE PYROPHOSPHOHYDROLASE"/>
    <property type="match status" value="1"/>
</dbReference>
<dbReference type="Proteomes" id="UP000461768">
    <property type="component" value="Unassembled WGS sequence"/>
</dbReference>
<evidence type="ECO:0000313" key="2">
    <source>
        <dbReference type="EMBL" id="KAB1435877.1"/>
    </source>
</evidence>
<dbReference type="Pfam" id="PF03819">
    <property type="entry name" value="MazG"/>
    <property type="match status" value="1"/>
</dbReference>
<proteinExistence type="predicted"/>
<dbReference type="InterPro" id="IPR004518">
    <property type="entry name" value="MazG-like_dom"/>
</dbReference>
<feature type="domain" description="NTP pyrophosphohydrolase MazG-like" evidence="1">
    <location>
        <begin position="28"/>
        <end position="105"/>
    </location>
</feature>
<dbReference type="NCBIfam" id="TIGR00444">
    <property type="entry name" value="mazG"/>
    <property type="match status" value="1"/>
</dbReference>
<dbReference type="GO" id="GO:0046052">
    <property type="term" value="P:UTP catabolic process"/>
    <property type="evidence" value="ECO:0007669"/>
    <property type="project" value="TreeGrafter"/>
</dbReference>
<dbReference type="PANTHER" id="PTHR30522">
    <property type="entry name" value="NUCLEOSIDE TRIPHOSPHATE PYROPHOSPHOHYDROLASE"/>
    <property type="match status" value="1"/>
</dbReference>
<dbReference type="AlphaFoldDB" id="A0A7V7UB25"/>
<evidence type="ECO:0000313" key="3">
    <source>
        <dbReference type="Proteomes" id="UP000461768"/>
    </source>
</evidence>
<organism evidence="2 3">
    <name type="scientific">Candidatus Galacturonatibacter soehngenii</name>
    <dbReference type="NCBI Taxonomy" id="2307010"/>
    <lineage>
        <taxon>Bacteria</taxon>
        <taxon>Bacillati</taxon>
        <taxon>Bacillota</taxon>
        <taxon>Clostridia</taxon>
        <taxon>Lachnospirales</taxon>
        <taxon>Lachnospiraceae</taxon>
        <taxon>Candidatus Galacturonatibacter</taxon>
    </lineage>
</organism>
<dbReference type="GO" id="GO:0006203">
    <property type="term" value="P:dGTP catabolic process"/>
    <property type="evidence" value="ECO:0007669"/>
    <property type="project" value="TreeGrafter"/>
</dbReference>
<dbReference type="EMBL" id="WAGX01000007">
    <property type="protein sequence ID" value="KAB1435877.1"/>
    <property type="molecule type" value="Genomic_DNA"/>
</dbReference>
<dbReference type="InterPro" id="IPR048015">
    <property type="entry name" value="NTP-PPase_MazG-like_N"/>
</dbReference>
<dbReference type="FunFam" id="1.10.287.1080:FF:000001">
    <property type="entry name" value="Nucleoside triphosphate pyrophosphohydrolase"/>
    <property type="match status" value="1"/>
</dbReference>
<dbReference type="CDD" id="cd11528">
    <property type="entry name" value="NTP-PPase_MazG_Nterm"/>
    <property type="match status" value="1"/>
</dbReference>
<dbReference type="GO" id="GO:0006950">
    <property type="term" value="P:response to stress"/>
    <property type="evidence" value="ECO:0007669"/>
    <property type="project" value="UniProtKB-ARBA"/>
</dbReference>
<dbReference type="NCBIfam" id="NF007113">
    <property type="entry name" value="PRK09562.1"/>
    <property type="match status" value="1"/>
</dbReference>
<reference evidence="2 3" key="1">
    <citation type="submission" date="2019-09" db="EMBL/GenBank/DDBJ databases">
        <authorList>
            <person name="Valk L.C."/>
        </authorList>
    </citation>
    <scope>NUCLEOTIDE SEQUENCE [LARGE SCALE GENOMIC DNA]</scope>
    <source>
        <strain evidence="2">GalUA</strain>
    </source>
</reference>
<dbReference type="GO" id="GO:0046081">
    <property type="term" value="P:dUTP catabolic process"/>
    <property type="evidence" value="ECO:0007669"/>
    <property type="project" value="TreeGrafter"/>
</dbReference>
<sequence length="234" mass="26938">MAKYSFDELRQIIKTLRSENGCPWDKEQTHESLKPCMMEEAAEVAASIRIYKETGDDTNLCEELGDVLLQVFLHSQIAEEENRFTIDDVIDGISEKMIRRHPHVFGDTNVKNSLQVIERWEDIKKKEKEKQTWLTSPLRDIPIELPALTRTQKVLKKADEVYHISQDLKETIDNIRQKLDELEVQNIQGDESDARRIGGLLLDCVNLAKLSKIHSEEALVDNLEQLISSIEGKN</sequence>
<reference evidence="2 3" key="2">
    <citation type="submission" date="2020-02" db="EMBL/GenBank/DDBJ databases">
        <title>Candidatus Galacturonibacter soehngenii shows hetero-acetogenic catabolism of galacturonic acid but lacks a canonical carbon monoxide dehydrogenase/acetyl-CoA synthase complex.</title>
        <authorList>
            <person name="Diender M."/>
            <person name="Stouten G.R."/>
            <person name="Petersen J.F."/>
            <person name="Nielsen P.H."/>
            <person name="Dueholm M.S."/>
            <person name="Pronk J.T."/>
            <person name="Van Loosdrecht M.C.M."/>
        </authorList>
    </citation>
    <scope>NUCLEOTIDE SEQUENCE [LARGE SCALE GENOMIC DNA]</scope>
    <source>
        <strain evidence="2">GalUA</strain>
    </source>
</reference>
<name>A0A7V7UB25_9FIRM</name>
<keyword evidence="2" id="KW-0378">Hydrolase</keyword>
<dbReference type="GO" id="GO:0046076">
    <property type="term" value="P:dTTP catabolic process"/>
    <property type="evidence" value="ECO:0007669"/>
    <property type="project" value="TreeGrafter"/>
</dbReference>
<dbReference type="Gene3D" id="1.10.287.1080">
    <property type="entry name" value="MazG-like"/>
    <property type="match status" value="2"/>
</dbReference>
<gene>
    <name evidence="2" type="primary">mazG</name>
    <name evidence="2" type="ORF">F7O84_15995</name>
</gene>
<keyword evidence="3" id="KW-1185">Reference proteome</keyword>